<dbReference type="InterPro" id="IPR048677">
    <property type="entry name" value="TssM1_hel"/>
</dbReference>
<feature type="transmembrane region" description="Helical" evidence="1">
    <location>
        <begin position="26"/>
        <end position="45"/>
    </location>
</feature>
<dbReference type="InterPro" id="IPR027417">
    <property type="entry name" value="P-loop_NTPase"/>
</dbReference>
<dbReference type="InterPro" id="IPR053156">
    <property type="entry name" value="T6SS_TssM-like"/>
</dbReference>
<dbReference type="InterPro" id="IPR010623">
    <property type="entry name" value="IcmF_C"/>
</dbReference>
<dbReference type="AlphaFoldDB" id="A0AAD4AH77"/>
<accession>A0AAD4AH77</accession>
<evidence type="ECO:0000259" key="4">
    <source>
        <dbReference type="Pfam" id="PF14331"/>
    </source>
</evidence>
<dbReference type="Pfam" id="PF21070">
    <property type="entry name" value="IcmF_helical"/>
    <property type="match status" value="1"/>
</dbReference>
<dbReference type="Pfam" id="PF06761">
    <property type="entry name" value="IcmF-related"/>
    <property type="match status" value="1"/>
</dbReference>
<dbReference type="Pfam" id="PF14331">
    <property type="entry name" value="IcmF-related_N"/>
    <property type="match status" value="1"/>
</dbReference>
<reference evidence="6" key="2">
    <citation type="submission" date="2015-03" db="EMBL/GenBank/DDBJ databases">
        <title>Genome sequence of Pseudoalteromonas citrea.</title>
        <authorList>
            <person name="Xie B.-B."/>
            <person name="Rong J.-C."/>
            <person name="Qin Q.-L."/>
            <person name="Zhang Y.-Z."/>
        </authorList>
    </citation>
    <scope>NUCLEOTIDE SEQUENCE</scope>
    <source>
        <strain evidence="6">DSM 8771</strain>
    </source>
</reference>
<keyword evidence="1" id="KW-1133">Transmembrane helix</keyword>
<sequence>MVGSTSKSGLVHFTLGLLSSRATGQLIGLIAILTIVWFAGIYIGLDSVNKRLIAMAVVFVSFTIFIFFRWIWTRRSGEKLASELAGHNAGSEAEIDEIKTKMEEALASLKASHLGAGYRGATALYALPWYMIIGPSAAGKSTLFANSGLHFPYSKSNQVHIQGFGGTRNCDWWFSDQAVLIDTAGRYTTEQSENTQWLSFLALLKKYRPKVPINGVMVAISIADILTADSEQIRAHVKLVRERIEELINELGVIFPVHIVFTKTDLISGFEPFFSDLDPQQREQVFGTYLLDLSEDQQADAAQLFEQRMEALYERLCEQRITKVARERNEQRKQLIVDFPNQFCAATIKLTEFINLLFKQNPYQEVPWFAGVYFTSGTQEGTPIERITSGTLAKFRSVIFEQKQEKITQAFFINRVFNDVVFRLQDLTRGNRKRRIFQRWIKALTVSGSLAGIAGVVALLFTSYTSNNLLLSQGDELVDAVVTARVERHESAVQFDVTLGLLSHYQQLLAYEESLPWHFIFGIYEGDETLQHIESILKLQVETLIAKPFSRENRLALEGFHQRWTGITEQQKTAKIRTQYYEALKLHLMMSSEFVAHLDSEFVRQQFLSKLGVQLNIDIDDETNSELVTKLSQLIDFYVDRIDASGSPEQLLPLWQENPLFIARGRAALATQPEALALYTQMKQQFMVKHEPIKLDAMLSPKNRSFISAAASVPYIFSANGWQELMYPEINRAAKLAYSGDWVMGTQINDDSNLVGGEVDEAKAGALIKSIRALYFQEYANQWFTFLGSITLSDLKSINNASLVLSRLSSNDGPLVNLMDSVSDNLQLPDKPLAQASKLDAADELINKAMPKASGLAQVSVVRVPELEHRFADLRRYSTPVENAKLSDYLQQYLGSLSAFHSELKKIAASNEDDQVAMNFVQDLLAGSQKDNALQSSWIIVESQVRALDPDTKQVLETLFKAPLTASVEAIMNEAKGQINSQWENQVYLVYKDNLRGKYPFNMTGPDAAVEDVSEFLNTQSGTLWRFVNEYLSPFITLKRGKWVEKKWNGIGLKFDSKVLKNLTTANKVTRSLFPKNSSELGIKFQMMPVAQRGIRETYFGFSDQAYRYRNEPEEWRKFSWPGQGGTEKATVYGLDSTGRRLSAEKSGPWALLKVLNDANVRWVKGSEFLATWQFEDESEQSPIKVQMALKSNRNSGVFSKYTLNAFVLPRQLFSEHLVIANSADAQLH</sequence>
<dbReference type="PROSITE" id="PS50096">
    <property type="entry name" value="IQ"/>
    <property type="match status" value="1"/>
</dbReference>
<evidence type="ECO:0000259" key="3">
    <source>
        <dbReference type="Pfam" id="PF06761"/>
    </source>
</evidence>
<reference evidence="6" key="1">
    <citation type="journal article" date="2012" name="J. Bacteriol.">
        <title>Genome sequences of type strains of seven species of the marine bacterium Pseudoalteromonas.</title>
        <authorList>
            <person name="Xie B.B."/>
            <person name="Shu Y.L."/>
            <person name="Qin Q.L."/>
            <person name="Rong J.C."/>
            <person name="Zhang X.Y."/>
            <person name="Chen X.L."/>
            <person name="Shi M."/>
            <person name="He H.L."/>
            <person name="Zhou B.C."/>
            <person name="Zhang Y.Z."/>
        </authorList>
    </citation>
    <scope>NUCLEOTIDE SEQUENCE</scope>
    <source>
        <strain evidence="6">DSM 8771</strain>
    </source>
</reference>
<evidence type="ECO:0000313" key="6">
    <source>
        <dbReference type="EMBL" id="KAF7769677.1"/>
    </source>
</evidence>
<dbReference type="InterPro" id="IPR009612">
    <property type="entry name" value="IcmF-rel"/>
</dbReference>
<proteinExistence type="predicted"/>
<dbReference type="NCBIfam" id="TIGR03348">
    <property type="entry name" value="VI_IcmF"/>
    <property type="match status" value="1"/>
</dbReference>
<gene>
    <name evidence="6" type="primary">impL</name>
    <name evidence="6" type="ORF">PCIT_a2556</name>
</gene>
<dbReference type="InterPro" id="IPR017731">
    <property type="entry name" value="TssM1-like"/>
</dbReference>
<evidence type="ECO:0000256" key="1">
    <source>
        <dbReference type="SAM" id="Phobius"/>
    </source>
</evidence>
<evidence type="ECO:0000313" key="7">
    <source>
        <dbReference type="Proteomes" id="UP000016487"/>
    </source>
</evidence>
<feature type="domain" description="Type VI secretion system IcmF C-terminal" evidence="2">
    <location>
        <begin position="1085"/>
        <end position="1178"/>
    </location>
</feature>
<protein>
    <submittedName>
        <fullName evidence="6">Type VI secretion system protein ImpL</fullName>
    </submittedName>
</protein>
<keyword evidence="1" id="KW-0472">Membrane</keyword>
<feature type="transmembrane region" description="Helical" evidence="1">
    <location>
        <begin position="51"/>
        <end position="72"/>
    </location>
</feature>
<evidence type="ECO:0000259" key="5">
    <source>
        <dbReference type="Pfam" id="PF21070"/>
    </source>
</evidence>
<dbReference type="InterPro" id="IPR025743">
    <property type="entry name" value="TssM1_N"/>
</dbReference>
<dbReference type="RefSeq" id="WP_010366775.1">
    <property type="nucleotide sequence ID" value="NZ_AHBZ03000021.1"/>
</dbReference>
<dbReference type="PANTHER" id="PTHR36153:SF1">
    <property type="entry name" value="TYPE VI SECRETION SYSTEM COMPONENT TSSM1"/>
    <property type="match status" value="1"/>
</dbReference>
<dbReference type="PANTHER" id="PTHR36153">
    <property type="entry name" value="INNER MEMBRANE PROTEIN-RELATED"/>
    <property type="match status" value="1"/>
</dbReference>
<dbReference type="SUPFAM" id="SSF52540">
    <property type="entry name" value="P-loop containing nucleoside triphosphate hydrolases"/>
    <property type="match status" value="1"/>
</dbReference>
<feature type="domain" description="Type VI secretion system component TssM1 helical" evidence="5">
    <location>
        <begin position="977"/>
        <end position="1076"/>
    </location>
</feature>
<dbReference type="EMBL" id="AHBZ03000021">
    <property type="protein sequence ID" value="KAF7769677.1"/>
    <property type="molecule type" value="Genomic_DNA"/>
</dbReference>
<organism evidence="6 7">
    <name type="scientific">Pseudoalteromonas citrea</name>
    <dbReference type="NCBI Taxonomy" id="43655"/>
    <lineage>
        <taxon>Bacteria</taxon>
        <taxon>Pseudomonadati</taxon>
        <taxon>Pseudomonadota</taxon>
        <taxon>Gammaproteobacteria</taxon>
        <taxon>Alteromonadales</taxon>
        <taxon>Pseudoalteromonadaceae</taxon>
        <taxon>Pseudoalteromonas</taxon>
    </lineage>
</organism>
<dbReference type="Pfam" id="PF06744">
    <property type="entry name" value="IcmF_C"/>
    <property type="match status" value="1"/>
</dbReference>
<name>A0AAD4AH77_9GAMM</name>
<feature type="domain" description="IcmF-related" evidence="3">
    <location>
        <begin position="506"/>
        <end position="826"/>
    </location>
</feature>
<feature type="domain" description="Type VI secretion system component TssM1 N-terminal" evidence="4">
    <location>
        <begin position="191"/>
        <end position="446"/>
    </location>
</feature>
<dbReference type="Proteomes" id="UP000016487">
    <property type="component" value="Unassembled WGS sequence"/>
</dbReference>
<comment type="caution">
    <text evidence="6">The sequence shown here is derived from an EMBL/GenBank/DDBJ whole genome shotgun (WGS) entry which is preliminary data.</text>
</comment>
<keyword evidence="1" id="KW-0812">Transmembrane</keyword>
<evidence type="ECO:0000259" key="2">
    <source>
        <dbReference type="Pfam" id="PF06744"/>
    </source>
</evidence>